<accession>A0A2P4XDX7</accession>
<evidence type="ECO:0000313" key="1">
    <source>
        <dbReference type="EMBL" id="POM63747.1"/>
    </source>
</evidence>
<reference evidence="1 2" key="1">
    <citation type="journal article" date="2017" name="Genome Biol. Evol.">
        <title>Phytophthora megakarya and P. palmivora, closely related causal agents of cacao black pod rot, underwent increases in genome sizes and gene numbers by different mechanisms.</title>
        <authorList>
            <person name="Ali S.S."/>
            <person name="Shao J."/>
            <person name="Lary D.J."/>
            <person name="Kronmiller B."/>
            <person name="Shen D."/>
            <person name="Strem M.D."/>
            <person name="Amoako-Attah I."/>
            <person name="Akrofi A.Y."/>
            <person name="Begoude B.A."/>
            <person name="Ten Hoopen G.M."/>
            <person name="Coulibaly K."/>
            <person name="Kebe B.I."/>
            <person name="Melnick R.L."/>
            <person name="Guiltinan M.J."/>
            <person name="Tyler B.M."/>
            <person name="Meinhardt L.W."/>
            <person name="Bailey B.A."/>
        </authorList>
    </citation>
    <scope>NUCLEOTIDE SEQUENCE [LARGE SCALE GENOMIC DNA]</scope>
    <source>
        <strain evidence="2">sbr112.9</strain>
    </source>
</reference>
<dbReference type="OrthoDB" id="128382at2759"/>
<dbReference type="EMBL" id="NCKW01011321">
    <property type="protein sequence ID" value="POM63747.1"/>
    <property type="molecule type" value="Genomic_DNA"/>
</dbReference>
<dbReference type="Proteomes" id="UP000237271">
    <property type="component" value="Unassembled WGS sequence"/>
</dbReference>
<evidence type="ECO:0000313" key="2">
    <source>
        <dbReference type="Proteomes" id="UP000237271"/>
    </source>
</evidence>
<dbReference type="AlphaFoldDB" id="A0A2P4XDX7"/>
<gene>
    <name evidence="1" type="ORF">PHPALM_20815</name>
</gene>
<protein>
    <submittedName>
        <fullName evidence="1">Copia ltr rider</fullName>
    </submittedName>
</protein>
<comment type="caution">
    <text evidence="1">The sequence shown here is derived from an EMBL/GenBank/DDBJ whole genome shotgun (WGS) entry which is preliminary data.</text>
</comment>
<keyword evidence="2" id="KW-1185">Reference proteome</keyword>
<proteinExistence type="predicted"/>
<name>A0A2P4XDX7_9STRA</name>
<sequence>MSRDMRLNSLEIELSNRFKMKDLGDISYIFEMEVQHQREQRVMVSQRKYIPELFTQYKMVDSTPVMTQQVPGLALELET</sequence>
<organism evidence="1 2">
    <name type="scientific">Phytophthora palmivora</name>
    <dbReference type="NCBI Taxonomy" id="4796"/>
    <lineage>
        <taxon>Eukaryota</taxon>
        <taxon>Sar</taxon>
        <taxon>Stramenopiles</taxon>
        <taxon>Oomycota</taxon>
        <taxon>Peronosporomycetes</taxon>
        <taxon>Peronosporales</taxon>
        <taxon>Peronosporaceae</taxon>
        <taxon>Phytophthora</taxon>
    </lineage>
</organism>